<dbReference type="PANTHER" id="PTHR34220">
    <property type="entry name" value="SENSOR HISTIDINE KINASE YPDA"/>
    <property type="match status" value="1"/>
</dbReference>
<comment type="caution">
    <text evidence="4">The sequence shown here is derived from an EMBL/GenBank/DDBJ whole genome shotgun (WGS) entry which is preliminary data.</text>
</comment>
<sequence length="600" mass="69048">MNAIIKPIHSVSIRTLLLGAFLTLMLIPFVVIALITYHKENQIIQKQTSQLLLQTVEQTQRAMDANLAEIDRLTWALLYDQSSDLDFLNGSFGSAYQIFEASQRFKEKFYTDMFRGRLEYIQAVHFITPEMNILSTDNTFRSKSQLDLANYQYIVSQIDKEPLQLHWFSKSREVFHPKESFDTPIKESVTATRRLIDSNSGKLKGYLFIQFNDRFIQENLQNVQIGATGAIYVSDRSGDRVYQQERQLMDNNTKLIEAINSITNKERGYQIVDNEWLLAFNSSEVSGWKMTAIVPMNELIGANQQILSYLLLMTLMGAVVSIIISFLLATSISKPVIQLARHMSSASLHHLVEEHSPIRELRILNRNFNQLILRTRELIKQNEVQEREKREALLKALQMQIHPHFLYNTLDTMYWMSIKYKAETVSKLVTALGRFFRFTLSSDREWISIQQEMEHIQNYLTIQSYRYQDKFSYQLSIEETIRNNRIMPLILQPLVENAIEHGISKSSEKGTISIVACKIGDKVCISIANTGGRLDLEHVKQLLNADHASEHVGLRNVQQRIKLAFGKEYGLQFSINTIDGTVVIVTLPHQDLFAAKPMGV</sequence>
<dbReference type="Pfam" id="PF02518">
    <property type="entry name" value="HATPase_c"/>
    <property type="match status" value="1"/>
</dbReference>
<feature type="domain" description="Signal transduction histidine kinase internal region" evidence="3">
    <location>
        <begin position="394"/>
        <end position="471"/>
    </location>
</feature>
<dbReference type="Gene3D" id="3.30.565.10">
    <property type="entry name" value="Histidine kinase-like ATPase, C-terminal domain"/>
    <property type="match status" value="1"/>
</dbReference>
<proteinExistence type="predicted"/>
<feature type="transmembrane region" description="Helical" evidence="1">
    <location>
        <begin position="16"/>
        <end position="37"/>
    </location>
</feature>
<keyword evidence="5" id="KW-1185">Reference proteome</keyword>
<dbReference type="RefSeq" id="WP_171646075.1">
    <property type="nucleotide sequence ID" value="NZ_WHOA01000176.1"/>
</dbReference>
<dbReference type="InterPro" id="IPR050640">
    <property type="entry name" value="Bact_2-comp_sensor_kinase"/>
</dbReference>
<dbReference type="InterPro" id="IPR003594">
    <property type="entry name" value="HATPase_dom"/>
</dbReference>
<organism evidence="4 5">
    <name type="scientific">Paenibacillus phytorum</name>
    <dbReference type="NCBI Taxonomy" id="2654977"/>
    <lineage>
        <taxon>Bacteria</taxon>
        <taxon>Bacillati</taxon>
        <taxon>Bacillota</taxon>
        <taxon>Bacilli</taxon>
        <taxon>Bacillales</taxon>
        <taxon>Paenibacillaceae</taxon>
        <taxon>Paenibacillus</taxon>
    </lineage>
</organism>
<evidence type="ECO:0000256" key="1">
    <source>
        <dbReference type="SAM" id="Phobius"/>
    </source>
</evidence>
<dbReference type="Gene3D" id="3.30.450.20">
    <property type="entry name" value="PAS domain"/>
    <property type="match status" value="1"/>
</dbReference>
<keyword evidence="1" id="KW-0812">Transmembrane</keyword>
<accession>A0ABX1Y1E4</accession>
<dbReference type="Pfam" id="PF06580">
    <property type="entry name" value="His_kinase"/>
    <property type="match status" value="1"/>
</dbReference>
<dbReference type="Proteomes" id="UP000616779">
    <property type="component" value="Unassembled WGS sequence"/>
</dbReference>
<dbReference type="EMBL" id="WHOA01000176">
    <property type="protein sequence ID" value="NOU74677.1"/>
    <property type="molecule type" value="Genomic_DNA"/>
</dbReference>
<dbReference type="PANTHER" id="PTHR34220:SF7">
    <property type="entry name" value="SENSOR HISTIDINE KINASE YPDA"/>
    <property type="match status" value="1"/>
</dbReference>
<dbReference type="InterPro" id="IPR010559">
    <property type="entry name" value="Sig_transdc_His_kin_internal"/>
</dbReference>
<evidence type="ECO:0000259" key="2">
    <source>
        <dbReference type="Pfam" id="PF02518"/>
    </source>
</evidence>
<name>A0ABX1Y1E4_9BACL</name>
<evidence type="ECO:0000259" key="3">
    <source>
        <dbReference type="Pfam" id="PF06580"/>
    </source>
</evidence>
<evidence type="ECO:0000313" key="5">
    <source>
        <dbReference type="Proteomes" id="UP000616779"/>
    </source>
</evidence>
<feature type="domain" description="Histidine kinase/HSP90-like ATPase" evidence="2">
    <location>
        <begin position="490"/>
        <end position="590"/>
    </location>
</feature>
<gene>
    <name evidence="4" type="ORF">GC098_25360</name>
</gene>
<dbReference type="SUPFAM" id="SSF55874">
    <property type="entry name" value="ATPase domain of HSP90 chaperone/DNA topoisomerase II/histidine kinase"/>
    <property type="match status" value="1"/>
</dbReference>
<dbReference type="Gene3D" id="6.10.340.10">
    <property type="match status" value="1"/>
</dbReference>
<feature type="transmembrane region" description="Helical" evidence="1">
    <location>
        <begin position="306"/>
        <end position="329"/>
    </location>
</feature>
<keyword evidence="1" id="KW-0472">Membrane</keyword>
<keyword evidence="1" id="KW-1133">Transmembrane helix</keyword>
<dbReference type="InterPro" id="IPR036890">
    <property type="entry name" value="HATPase_C_sf"/>
</dbReference>
<protein>
    <submittedName>
        <fullName evidence="4">HAMP domain-containing protein</fullName>
    </submittedName>
</protein>
<evidence type="ECO:0000313" key="4">
    <source>
        <dbReference type="EMBL" id="NOU74677.1"/>
    </source>
</evidence>
<reference evidence="4 5" key="1">
    <citation type="submission" date="2019-10" db="EMBL/GenBank/DDBJ databases">
        <title>Description of Paenibacillus terrestris sp. nov.</title>
        <authorList>
            <person name="Carlier A."/>
            <person name="Qi S."/>
        </authorList>
    </citation>
    <scope>NUCLEOTIDE SEQUENCE [LARGE SCALE GENOMIC DNA]</scope>
    <source>
        <strain evidence="4 5">LMG 31458</strain>
    </source>
</reference>